<gene>
    <name evidence="2" type="ORF">METD_I1679</name>
</gene>
<name>C7CHJ2_METED</name>
<sequence length="67" mass="7086">MRVGLRGLTESALKLRHQALRTTSNQVGRASVGAPSSVASTVSSDRVCNPDRLARTARAASRGLHET</sequence>
<dbReference type="Proteomes" id="UP000008070">
    <property type="component" value="Chromosome"/>
</dbReference>
<evidence type="ECO:0000313" key="3">
    <source>
        <dbReference type="Proteomes" id="UP000008070"/>
    </source>
</evidence>
<evidence type="ECO:0000256" key="1">
    <source>
        <dbReference type="SAM" id="MobiDB-lite"/>
    </source>
</evidence>
<organism evidence="2 3">
    <name type="scientific">Methylorubrum extorquens (strain DSM 6343 / CIP 106787 / DM4)</name>
    <name type="common">Methylobacterium extorquens</name>
    <dbReference type="NCBI Taxonomy" id="661410"/>
    <lineage>
        <taxon>Bacteria</taxon>
        <taxon>Pseudomonadati</taxon>
        <taxon>Pseudomonadota</taxon>
        <taxon>Alphaproteobacteria</taxon>
        <taxon>Hyphomicrobiales</taxon>
        <taxon>Methylobacteriaceae</taxon>
        <taxon>Methylorubrum</taxon>
    </lineage>
</organism>
<dbReference type="KEGG" id="mdi:METDI1679"/>
<dbReference type="EMBL" id="FP103042">
    <property type="protein sequence ID" value="CAX23276.1"/>
    <property type="molecule type" value="Genomic_DNA"/>
</dbReference>
<dbReference type="AlphaFoldDB" id="C7CHJ2"/>
<feature type="region of interest" description="Disordered" evidence="1">
    <location>
        <begin position="24"/>
        <end position="45"/>
    </location>
</feature>
<protein>
    <submittedName>
        <fullName evidence="2">Uncharacterized protein</fullName>
    </submittedName>
</protein>
<dbReference type="HOGENOM" id="CLU_2807502_0_0_5"/>
<proteinExistence type="predicted"/>
<evidence type="ECO:0000313" key="2">
    <source>
        <dbReference type="EMBL" id="CAX23276.1"/>
    </source>
</evidence>
<reference evidence="3" key="1">
    <citation type="journal article" date="2009" name="PLoS ONE">
        <title>Methylobacterium genome sequences: a reference blueprint to investigate microbial metabolism of C1 compounds from natural and industrial sources.</title>
        <authorList>
            <person name="Vuilleumier S."/>
            <person name="Chistoserdova L."/>
            <person name="Lee M.-C."/>
            <person name="Bringel F."/>
            <person name="Lajus A."/>
            <person name="Zhou Y."/>
            <person name="Gourion B."/>
            <person name="Barbe V."/>
            <person name="Chang J."/>
            <person name="Cruveiller S."/>
            <person name="Dossat C."/>
            <person name="Gillett W."/>
            <person name="Gruffaz C."/>
            <person name="Haugen E."/>
            <person name="Hourcade E."/>
            <person name="Levy R."/>
            <person name="Mangenot S."/>
            <person name="Muller E."/>
            <person name="Nadalig T."/>
            <person name="Pagni M."/>
            <person name="Penny C."/>
            <person name="Peyraud R."/>
            <person name="Robinson D.G."/>
            <person name="Roche D."/>
            <person name="Rouy Z."/>
            <person name="Saenampechek C."/>
            <person name="Salvignol G."/>
            <person name="Vallenet D."/>
            <person name="Wu Z."/>
            <person name="Marx C.J."/>
            <person name="Vorholt J.A."/>
            <person name="Olson M.V."/>
            <person name="Kaul R."/>
            <person name="Weissenbach J."/>
            <person name="Medigue C."/>
            <person name="Lidstrom M.E."/>
        </authorList>
    </citation>
    <scope>NUCLEOTIDE SEQUENCE [LARGE SCALE GENOMIC DNA]</scope>
    <source>
        <strain evidence="3">DSM 6343 / CIP 106787 / DM4</strain>
    </source>
</reference>
<accession>C7CHJ2</accession>